<gene>
    <name evidence="2" type="ORF">MKW98_005055</name>
</gene>
<name>A0AAD4TFW6_9MAGN</name>
<accession>A0AAD4TFW6</accession>
<comment type="caution">
    <text evidence="2">The sequence shown here is derived from an EMBL/GenBank/DDBJ whole genome shotgun (WGS) entry which is preliminary data.</text>
</comment>
<dbReference type="AlphaFoldDB" id="A0AAD4TFW6"/>
<sequence>MAKNALIFSPLFFGLLFLVFIAFTSQEGGGVRGQSCRPGSGNNFGAMYGCSGCESHCTSLDLPVIYSGMTGSAVKTGQCYAIIKAPERSVCLCCVAFTSV</sequence>
<feature type="signal peptide" evidence="1">
    <location>
        <begin position="1"/>
        <end position="26"/>
    </location>
</feature>
<dbReference type="EMBL" id="JAJJMB010001820">
    <property type="protein sequence ID" value="KAI3955052.1"/>
    <property type="molecule type" value="Genomic_DNA"/>
</dbReference>
<protein>
    <submittedName>
        <fullName evidence="2">Uncharacterized protein</fullName>
    </submittedName>
</protein>
<evidence type="ECO:0000313" key="3">
    <source>
        <dbReference type="Proteomes" id="UP001202328"/>
    </source>
</evidence>
<evidence type="ECO:0000256" key="1">
    <source>
        <dbReference type="SAM" id="SignalP"/>
    </source>
</evidence>
<keyword evidence="1" id="KW-0732">Signal</keyword>
<organism evidence="2 3">
    <name type="scientific">Papaver atlanticum</name>
    <dbReference type="NCBI Taxonomy" id="357466"/>
    <lineage>
        <taxon>Eukaryota</taxon>
        <taxon>Viridiplantae</taxon>
        <taxon>Streptophyta</taxon>
        <taxon>Embryophyta</taxon>
        <taxon>Tracheophyta</taxon>
        <taxon>Spermatophyta</taxon>
        <taxon>Magnoliopsida</taxon>
        <taxon>Ranunculales</taxon>
        <taxon>Papaveraceae</taxon>
        <taxon>Papaveroideae</taxon>
        <taxon>Papaver</taxon>
    </lineage>
</organism>
<keyword evidence="3" id="KW-1185">Reference proteome</keyword>
<feature type="chain" id="PRO_5042207396" evidence="1">
    <location>
        <begin position="27"/>
        <end position="100"/>
    </location>
</feature>
<reference evidence="2" key="1">
    <citation type="submission" date="2022-04" db="EMBL/GenBank/DDBJ databases">
        <title>A functionally conserved STORR gene fusion in Papaver species that diverged 16.8 million years ago.</title>
        <authorList>
            <person name="Catania T."/>
        </authorList>
    </citation>
    <scope>NUCLEOTIDE SEQUENCE</scope>
    <source>
        <strain evidence="2">S-188037</strain>
    </source>
</reference>
<dbReference type="Proteomes" id="UP001202328">
    <property type="component" value="Unassembled WGS sequence"/>
</dbReference>
<evidence type="ECO:0000313" key="2">
    <source>
        <dbReference type="EMBL" id="KAI3955052.1"/>
    </source>
</evidence>
<proteinExistence type="predicted"/>